<protein>
    <recommendedName>
        <fullName evidence="3">HIT-type domain-containing protein</fullName>
    </recommendedName>
</protein>
<dbReference type="PANTHER" id="PTHR15555">
    <property type="entry name" value="ZINC FINGER HIT DOMAIN CONTAINING PROTEIN 2 PROTEIN FON -RELATED"/>
    <property type="match status" value="1"/>
</dbReference>
<feature type="region of interest" description="Disordered" evidence="2">
    <location>
        <begin position="102"/>
        <end position="136"/>
    </location>
</feature>
<dbReference type="PANTHER" id="PTHR15555:SF0">
    <property type="entry name" value="ZINC FINGER HIT DOMAIN-CONTAINING PROTEIN 2"/>
    <property type="match status" value="1"/>
</dbReference>
<dbReference type="Pfam" id="PF04438">
    <property type="entry name" value="zf-HIT"/>
    <property type="match status" value="1"/>
</dbReference>
<feature type="compositionally biased region" description="Acidic residues" evidence="2">
    <location>
        <begin position="114"/>
        <end position="128"/>
    </location>
</feature>
<keyword evidence="5" id="KW-1185">Reference proteome</keyword>
<dbReference type="InterPro" id="IPR007529">
    <property type="entry name" value="Znf_HIT"/>
</dbReference>
<dbReference type="AlphaFoldDB" id="A0A5C3EVQ7"/>
<evidence type="ECO:0000256" key="2">
    <source>
        <dbReference type="SAM" id="MobiDB-lite"/>
    </source>
</evidence>
<organism evidence="4 5">
    <name type="scientific">Pseudozyma flocculosa</name>
    <dbReference type="NCBI Taxonomy" id="84751"/>
    <lineage>
        <taxon>Eukaryota</taxon>
        <taxon>Fungi</taxon>
        <taxon>Dikarya</taxon>
        <taxon>Basidiomycota</taxon>
        <taxon>Ustilaginomycotina</taxon>
        <taxon>Ustilaginomycetes</taxon>
        <taxon>Ustilaginales</taxon>
        <taxon>Ustilaginaceae</taxon>
        <taxon>Pseudozyma</taxon>
    </lineage>
</organism>
<accession>A0A5C3EVQ7</accession>
<dbReference type="InterPro" id="IPR039646">
    <property type="entry name" value="ZNHIT2"/>
</dbReference>
<dbReference type="EMBL" id="OOIP01000004">
    <property type="protein sequence ID" value="SPO36353.1"/>
    <property type="molecule type" value="Genomic_DNA"/>
</dbReference>
<evidence type="ECO:0000256" key="1">
    <source>
        <dbReference type="PROSITE-ProRule" id="PRU00453"/>
    </source>
</evidence>
<dbReference type="PROSITE" id="PS51083">
    <property type="entry name" value="ZF_HIT"/>
    <property type="match status" value="1"/>
</dbReference>
<gene>
    <name evidence="4" type="ORF">PSFLO_01824</name>
</gene>
<dbReference type="CDD" id="cd23024">
    <property type="entry name" value="zf-HIT_ZNHIT2-3"/>
    <property type="match status" value="1"/>
</dbReference>
<dbReference type="Gene3D" id="3.30.60.190">
    <property type="match status" value="1"/>
</dbReference>
<dbReference type="OrthoDB" id="18412at2759"/>
<evidence type="ECO:0000313" key="4">
    <source>
        <dbReference type="EMBL" id="SPO36353.1"/>
    </source>
</evidence>
<dbReference type="GO" id="GO:0008270">
    <property type="term" value="F:zinc ion binding"/>
    <property type="evidence" value="ECO:0007669"/>
    <property type="project" value="UniProtKB-UniRule"/>
</dbReference>
<evidence type="ECO:0000313" key="5">
    <source>
        <dbReference type="Proteomes" id="UP000323386"/>
    </source>
</evidence>
<evidence type="ECO:0000259" key="3">
    <source>
        <dbReference type="PROSITE" id="PS51083"/>
    </source>
</evidence>
<dbReference type="SUPFAM" id="SSF144232">
    <property type="entry name" value="HIT/MYND zinc finger-like"/>
    <property type="match status" value="1"/>
</dbReference>
<dbReference type="Proteomes" id="UP000323386">
    <property type="component" value="Unassembled WGS sequence"/>
</dbReference>
<proteinExistence type="predicted"/>
<keyword evidence="1" id="KW-0862">Zinc</keyword>
<name>A0A5C3EVQ7_9BASI</name>
<keyword evidence="1" id="KW-0863">Zinc-finger</keyword>
<keyword evidence="1" id="KW-0479">Metal-binding</keyword>
<reference evidence="4 5" key="1">
    <citation type="submission" date="2018-03" db="EMBL/GenBank/DDBJ databases">
        <authorList>
            <person name="Guldener U."/>
        </authorList>
    </citation>
    <scope>NUCLEOTIDE SEQUENCE [LARGE SCALE GENOMIC DNA]</scope>
    <source>
        <strain evidence="4 5">DAOM196992</strain>
    </source>
</reference>
<feature type="domain" description="HIT-type" evidence="3">
    <location>
        <begin position="38"/>
        <end position="71"/>
    </location>
</feature>
<sequence>MSISDLYNIKSSIARSRETSLLSLPDPTSSTGITSRLCNICYANRAAYTCPSCNAPYCSLACFRSEAHRECSTRFSVATLRSELAPEEVIADDAERTKTMDILRRLQDPTLPVDESDDDDDGQDDGEQDASFGGHAMSPDQLLALLSPDERQKFELSLSDPQRAQQLMDELERKAARLALPAGSISPSVSLPEMTPSSLVQQRSVKSDEFEPPVASIWQQQAWWETSDLSPVPPKLLGDPDPFRLFATAIRKILTASPASSALSTPERAPDLSYNLLAVLTAYAYILRHLNQTSLSSLLPQPTSLESSKASAAQWSDRVQTGLEAFQLLDQLTPFLTALPASPVRSPISKQSFAKDSSGMPSDLSRLVLESANDASLFLLARLQEDQAGDNAAKLLLHLLRDVELLLQTEKVVAEPDGAPRYHVASTIQPESARFSASQHALALNAIWDIFHFLERLPSSLTVHMPQDGIDPQVPAAALQKRAKVAGQKLAYYASKAFLTPQDRSVHSGASMAKVLVRDHDAVSILPTS</sequence>